<dbReference type="OrthoDB" id="3264316at2759"/>
<protein>
    <recommendedName>
        <fullName evidence="1">HAT C-terminal dimerisation domain-containing protein</fullName>
    </recommendedName>
</protein>
<name>A0A2H3JLD3_WOLCO</name>
<dbReference type="OMA" id="HECIIEL"/>
<dbReference type="InterPro" id="IPR012337">
    <property type="entry name" value="RNaseH-like_sf"/>
</dbReference>
<dbReference type="Pfam" id="PF05699">
    <property type="entry name" value="Dimer_Tnp_hAT"/>
    <property type="match status" value="1"/>
</dbReference>
<proteinExistence type="predicted"/>
<evidence type="ECO:0000313" key="3">
    <source>
        <dbReference type="Proteomes" id="UP000218811"/>
    </source>
</evidence>
<dbReference type="Proteomes" id="UP000218811">
    <property type="component" value="Unassembled WGS sequence"/>
</dbReference>
<accession>A0A2H3JLD3</accession>
<evidence type="ECO:0000313" key="2">
    <source>
        <dbReference type="EMBL" id="PCH36817.1"/>
    </source>
</evidence>
<dbReference type="GO" id="GO:0046983">
    <property type="term" value="F:protein dimerization activity"/>
    <property type="evidence" value="ECO:0007669"/>
    <property type="project" value="InterPro"/>
</dbReference>
<dbReference type="EMBL" id="KB467898">
    <property type="protein sequence ID" value="PCH36817.1"/>
    <property type="molecule type" value="Genomic_DNA"/>
</dbReference>
<evidence type="ECO:0000259" key="1">
    <source>
        <dbReference type="Pfam" id="PF05699"/>
    </source>
</evidence>
<feature type="domain" description="HAT C-terminal dimerisation" evidence="1">
    <location>
        <begin position="3"/>
        <end position="58"/>
    </location>
</feature>
<dbReference type="STRING" id="742152.A0A2H3JLD3"/>
<keyword evidence="3" id="KW-1185">Reference proteome</keyword>
<gene>
    <name evidence="2" type="ORF">WOLCODRAFT_83029</name>
</gene>
<dbReference type="SUPFAM" id="SSF53098">
    <property type="entry name" value="Ribonuclease H-like"/>
    <property type="match status" value="1"/>
</dbReference>
<feature type="non-terminal residue" evidence="2">
    <location>
        <position position="1"/>
    </location>
</feature>
<sequence length="66" mass="7488">HMHDFPVIFHITHDFLAVPAANMAVEHLFSSSHHLCANTCSLLNAETITQAMCIKQWFHECIIELA</sequence>
<dbReference type="AlphaFoldDB" id="A0A2H3JLD3"/>
<reference evidence="2 3" key="1">
    <citation type="journal article" date="2012" name="Science">
        <title>The Paleozoic origin of enzymatic lignin decomposition reconstructed from 31 fungal genomes.</title>
        <authorList>
            <person name="Floudas D."/>
            <person name="Binder M."/>
            <person name="Riley R."/>
            <person name="Barry K."/>
            <person name="Blanchette R.A."/>
            <person name="Henrissat B."/>
            <person name="Martinez A.T."/>
            <person name="Otillar R."/>
            <person name="Spatafora J.W."/>
            <person name="Yadav J.S."/>
            <person name="Aerts A."/>
            <person name="Benoit I."/>
            <person name="Boyd A."/>
            <person name="Carlson A."/>
            <person name="Copeland A."/>
            <person name="Coutinho P.M."/>
            <person name="de Vries R.P."/>
            <person name="Ferreira P."/>
            <person name="Findley K."/>
            <person name="Foster B."/>
            <person name="Gaskell J."/>
            <person name="Glotzer D."/>
            <person name="Gorecki P."/>
            <person name="Heitman J."/>
            <person name="Hesse C."/>
            <person name="Hori C."/>
            <person name="Igarashi K."/>
            <person name="Jurgens J.A."/>
            <person name="Kallen N."/>
            <person name="Kersten P."/>
            <person name="Kohler A."/>
            <person name="Kuees U."/>
            <person name="Kumar T.K.A."/>
            <person name="Kuo A."/>
            <person name="LaButti K."/>
            <person name="Larrondo L.F."/>
            <person name="Lindquist E."/>
            <person name="Ling A."/>
            <person name="Lombard V."/>
            <person name="Lucas S."/>
            <person name="Lundell T."/>
            <person name="Martin R."/>
            <person name="McLaughlin D.J."/>
            <person name="Morgenstern I."/>
            <person name="Morin E."/>
            <person name="Murat C."/>
            <person name="Nagy L.G."/>
            <person name="Nolan M."/>
            <person name="Ohm R.A."/>
            <person name="Patyshakuliyeva A."/>
            <person name="Rokas A."/>
            <person name="Ruiz-Duenas F.J."/>
            <person name="Sabat G."/>
            <person name="Salamov A."/>
            <person name="Samejima M."/>
            <person name="Schmutz J."/>
            <person name="Slot J.C."/>
            <person name="St John F."/>
            <person name="Stenlid J."/>
            <person name="Sun H."/>
            <person name="Sun S."/>
            <person name="Syed K."/>
            <person name="Tsang A."/>
            <person name="Wiebenga A."/>
            <person name="Young D."/>
            <person name="Pisabarro A."/>
            <person name="Eastwood D.C."/>
            <person name="Martin F."/>
            <person name="Cullen D."/>
            <person name="Grigoriev I.V."/>
            <person name="Hibbett D.S."/>
        </authorList>
    </citation>
    <scope>NUCLEOTIDE SEQUENCE [LARGE SCALE GENOMIC DNA]</scope>
    <source>
        <strain evidence="2 3">MD-104</strain>
    </source>
</reference>
<organism evidence="2 3">
    <name type="scientific">Wolfiporia cocos (strain MD-104)</name>
    <name type="common">Brown rot fungus</name>
    <dbReference type="NCBI Taxonomy" id="742152"/>
    <lineage>
        <taxon>Eukaryota</taxon>
        <taxon>Fungi</taxon>
        <taxon>Dikarya</taxon>
        <taxon>Basidiomycota</taxon>
        <taxon>Agaricomycotina</taxon>
        <taxon>Agaricomycetes</taxon>
        <taxon>Polyporales</taxon>
        <taxon>Phaeolaceae</taxon>
        <taxon>Wolfiporia</taxon>
    </lineage>
</organism>
<dbReference type="InterPro" id="IPR008906">
    <property type="entry name" value="HATC_C_dom"/>
</dbReference>